<evidence type="ECO:0000256" key="1">
    <source>
        <dbReference type="SAM" id="SignalP"/>
    </source>
</evidence>
<dbReference type="RefSeq" id="WP_040150140.1">
    <property type="nucleotide sequence ID" value="NZ_CP018476.1"/>
</dbReference>
<keyword evidence="1" id="KW-0732">Signal</keyword>
<gene>
    <name evidence="2" type="ORF">XP315_00085</name>
</gene>
<evidence type="ECO:0000313" key="2">
    <source>
        <dbReference type="EMBL" id="KLC12414.1"/>
    </source>
</evidence>
<evidence type="ECO:0000313" key="3">
    <source>
        <dbReference type="Proteomes" id="UP000035369"/>
    </source>
</evidence>
<feature type="signal peptide" evidence="1">
    <location>
        <begin position="1"/>
        <end position="49"/>
    </location>
</feature>
<reference evidence="2 3" key="1">
    <citation type="submission" date="2015-02" db="EMBL/GenBank/DDBJ databases">
        <title>Whole genome sequencing of multiple isolates of three species of pepper and tomato-infecting xanthomonads reveals genetic diversity in field strains and pinpoints effectors responsible for host specificity.</title>
        <authorList>
            <person name="Schwartz A."/>
            <person name="Dahlbeck D."/>
            <person name="Staskawicz B."/>
            <person name="Bart R."/>
            <person name="Potnis N."/>
            <person name="Minsavage G."/>
            <person name="Timilsina S."/>
            <person name="Goss E."/>
            <person name="Jones J."/>
            <person name="Vallad G."/>
            <person name="Barak J."/>
            <person name="Miller S."/>
            <person name="Ritchie D."/>
            <person name="Martins J.Jr."/>
            <person name="Patane J.S."/>
            <person name="Setubal J.C."/>
        </authorList>
    </citation>
    <scope>NUCLEOTIDE SEQUENCE [LARGE SCALE GENOMIC DNA]</scope>
    <source>
        <strain evidence="2 3">Xp3-15</strain>
    </source>
</reference>
<keyword evidence="3" id="KW-1185">Reference proteome</keyword>
<name>A0ABR5EYG0_XANPE</name>
<protein>
    <submittedName>
        <fullName evidence="2">Uncharacterized protein</fullName>
    </submittedName>
</protein>
<sequence length="168" mass="17736">MSYPLQPVPADVLAVLRLRCRLSARLKRGLARGLALPLALLAAVSSAHAAEPTLADALECRLHASKAESVLARYGVTVDGPAVQPGVTVYGIPAAQLEATREAGALHLYYVIRAADAQRFIDAAQMEPIGPAFVRLLLDDRNGLQAMSPAAIRQHGGPAAPILCEMRA</sequence>
<feature type="chain" id="PRO_5046224954" evidence="1">
    <location>
        <begin position="50"/>
        <end position="168"/>
    </location>
</feature>
<proteinExistence type="predicted"/>
<organism evidence="2 3">
    <name type="scientific">Xanthomonas perforans</name>
    <dbReference type="NCBI Taxonomy" id="442694"/>
    <lineage>
        <taxon>Bacteria</taxon>
        <taxon>Pseudomonadati</taxon>
        <taxon>Pseudomonadota</taxon>
        <taxon>Gammaproteobacteria</taxon>
        <taxon>Lysobacterales</taxon>
        <taxon>Lysobacteraceae</taxon>
        <taxon>Xanthomonas</taxon>
    </lineage>
</organism>
<accession>A0ABR5EYG0</accession>
<dbReference type="Proteomes" id="UP000035369">
    <property type="component" value="Unassembled WGS sequence"/>
</dbReference>
<comment type="caution">
    <text evidence="2">The sequence shown here is derived from an EMBL/GenBank/DDBJ whole genome shotgun (WGS) entry which is preliminary data.</text>
</comment>
<dbReference type="EMBL" id="JZUY01000003">
    <property type="protein sequence ID" value="KLC12414.1"/>
    <property type="molecule type" value="Genomic_DNA"/>
</dbReference>
<dbReference type="GeneID" id="61780251"/>